<dbReference type="GO" id="GO:0032259">
    <property type="term" value="P:methylation"/>
    <property type="evidence" value="ECO:0007669"/>
    <property type="project" value="UniProtKB-KW"/>
</dbReference>
<accession>A0ABX8DID6</accession>
<proteinExistence type="predicted"/>
<dbReference type="PANTHER" id="PTHR43861">
    <property type="entry name" value="TRANS-ACONITATE 2-METHYLTRANSFERASE-RELATED"/>
    <property type="match status" value="1"/>
</dbReference>
<evidence type="ECO:0000313" key="3">
    <source>
        <dbReference type="Proteomes" id="UP000676428"/>
    </source>
</evidence>
<dbReference type="InterPro" id="IPR029063">
    <property type="entry name" value="SAM-dependent_MTases_sf"/>
</dbReference>
<dbReference type="Pfam" id="PF08241">
    <property type="entry name" value="Methyltransf_11"/>
    <property type="match status" value="1"/>
</dbReference>
<dbReference type="Gene3D" id="3.40.50.150">
    <property type="entry name" value="Vaccinia Virus protein VP39"/>
    <property type="match status" value="1"/>
</dbReference>
<keyword evidence="3" id="KW-1185">Reference proteome</keyword>
<dbReference type="CDD" id="cd02440">
    <property type="entry name" value="AdoMet_MTases"/>
    <property type="match status" value="1"/>
</dbReference>
<protein>
    <submittedName>
        <fullName evidence="2">Class I SAM-dependent methyltransferase</fullName>
    </submittedName>
</protein>
<dbReference type="GO" id="GO:0008168">
    <property type="term" value="F:methyltransferase activity"/>
    <property type="evidence" value="ECO:0007669"/>
    <property type="project" value="UniProtKB-KW"/>
</dbReference>
<dbReference type="InterPro" id="IPR013216">
    <property type="entry name" value="Methyltransf_11"/>
</dbReference>
<dbReference type="RefSeq" id="WP_213683109.1">
    <property type="nucleotide sequence ID" value="NZ_CP074572.1"/>
</dbReference>
<gene>
    <name evidence="2" type="ORF">KHX94_08785</name>
</gene>
<sequence length="267" mass="31087">MLKNSIKSLAKIMIPEDERRKLRYYINKVYFFGIKYRCPICDSHLRKLKPFGLKFPVLTEKNIIGGGYRLNAQCPVCYSTDRERLLYLYLLSKTKFFSEKAKVLHVAPEDGLKRIIEKYSNIDYLTADINAKNVMVKMDITEINYPTGTFDVIICNHVLEHIIDDEQAMSEIYRVLKPGGWGILQVPISLSLEKTYEDFSVTDPSERETIFGQSDHVRIYGMDYVDRLKTSGFDVNIFNWQKDPEFCECNNKYGLLQSENVFVINKP</sequence>
<keyword evidence="2" id="KW-0808">Transferase</keyword>
<reference evidence="2 3" key="1">
    <citation type="journal article" date="2012" name="Int. J. Syst. Evol. Microbiol.">
        <title>Shewanella dokdonensis sp. nov., isolated from seawater.</title>
        <authorList>
            <person name="Sung H.R."/>
            <person name="Yoon J.H."/>
            <person name="Ghim S.Y."/>
        </authorList>
    </citation>
    <scope>NUCLEOTIDE SEQUENCE [LARGE SCALE GENOMIC DNA]</scope>
    <source>
        <strain evidence="2 3">DSM 23626</strain>
    </source>
</reference>
<dbReference type="Proteomes" id="UP000676428">
    <property type="component" value="Chromosome"/>
</dbReference>
<evidence type="ECO:0000313" key="2">
    <source>
        <dbReference type="EMBL" id="QVK24523.1"/>
    </source>
</evidence>
<dbReference type="SUPFAM" id="SSF53335">
    <property type="entry name" value="S-adenosyl-L-methionine-dependent methyltransferases"/>
    <property type="match status" value="1"/>
</dbReference>
<evidence type="ECO:0000259" key="1">
    <source>
        <dbReference type="Pfam" id="PF08241"/>
    </source>
</evidence>
<name>A0ABX8DID6_9GAMM</name>
<feature type="domain" description="Methyltransferase type 11" evidence="1">
    <location>
        <begin position="130"/>
        <end position="183"/>
    </location>
</feature>
<dbReference type="EMBL" id="CP074572">
    <property type="protein sequence ID" value="QVK24523.1"/>
    <property type="molecule type" value="Genomic_DNA"/>
</dbReference>
<organism evidence="2 3">
    <name type="scientific">Shewanella dokdonensis</name>
    <dbReference type="NCBI Taxonomy" id="712036"/>
    <lineage>
        <taxon>Bacteria</taxon>
        <taxon>Pseudomonadati</taxon>
        <taxon>Pseudomonadota</taxon>
        <taxon>Gammaproteobacteria</taxon>
        <taxon>Alteromonadales</taxon>
        <taxon>Shewanellaceae</taxon>
        <taxon>Shewanella</taxon>
    </lineage>
</organism>
<keyword evidence="2" id="KW-0489">Methyltransferase</keyword>